<sequence length="60" mass="7050">MKKQIKQNPTPLVKREQESEAIIMIGIFLGINIWAFTGTFIWGLIVFVFSIFIAQFIFWK</sequence>
<name>A0A3Q8CV75_9LACO</name>
<keyword evidence="1" id="KW-0472">Membrane</keyword>
<keyword evidence="1" id="KW-0812">Transmembrane</keyword>
<feature type="transmembrane region" description="Helical" evidence="1">
    <location>
        <begin position="21"/>
        <end position="36"/>
    </location>
</feature>
<accession>A0A3Q8CV75</accession>
<dbReference type="AlphaFoldDB" id="A0A3Q8CV75"/>
<dbReference type="EMBL" id="CP018180">
    <property type="protein sequence ID" value="AUJ32698.1"/>
    <property type="molecule type" value="Genomic_DNA"/>
</dbReference>
<dbReference type="Proteomes" id="UP000324497">
    <property type="component" value="Chromosome"/>
</dbReference>
<evidence type="ECO:0000313" key="2">
    <source>
        <dbReference type="EMBL" id="AUJ32698.1"/>
    </source>
</evidence>
<gene>
    <name evidence="2" type="ORF">BSQ50_09235</name>
</gene>
<evidence type="ECO:0000256" key="1">
    <source>
        <dbReference type="SAM" id="Phobius"/>
    </source>
</evidence>
<feature type="transmembrane region" description="Helical" evidence="1">
    <location>
        <begin position="42"/>
        <end position="59"/>
    </location>
</feature>
<evidence type="ECO:0000313" key="3">
    <source>
        <dbReference type="Proteomes" id="UP000324497"/>
    </source>
</evidence>
<organism evidence="2 3">
    <name type="scientific">Liquorilactobacillus nagelii</name>
    <dbReference type="NCBI Taxonomy" id="82688"/>
    <lineage>
        <taxon>Bacteria</taxon>
        <taxon>Bacillati</taxon>
        <taxon>Bacillota</taxon>
        <taxon>Bacilli</taxon>
        <taxon>Lactobacillales</taxon>
        <taxon>Lactobacillaceae</taxon>
        <taxon>Liquorilactobacillus</taxon>
    </lineage>
</organism>
<proteinExistence type="predicted"/>
<reference evidence="2 3" key="1">
    <citation type="submission" date="2016-11" db="EMBL/GenBank/DDBJ databases">
        <title>Interaction between Lactobacillus species and yeast in water kefir.</title>
        <authorList>
            <person name="Behr J."/>
            <person name="Xu D."/>
            <person name="Vogel R.F."/>
        </authorList>
    </citation>
    <scope>NUCLEOTIDE SEQUENCE [LARGE SCALE GENOMIC DNA]</scope>
    <source>
        <strain evidence="2 3">TMW 1.1827</strain>
    </source>
</reference>
<keyword evidence="1" id="KW-1133">Transmembrane helix</keyword>
<dbReference type="RefSeq" id="WP_148126964.1">
    <property type="nucleotide sequence ID" value="NZ_CP018180.1"/>
</dbReference>
<protein>
    <submittedName>
        <fullName evidence="2">Uncharacterized protein</fullName>
    </submittedName>
</protein>
<keyword evidence="3" id="KW-1185">Reference proteome</keyword>
<dbReference type="KEGG" id="lng:BSQ50_09235"/>